<keyword evidence="2" id="KW-1185">Reference proteome</keyword>
<dbReference type="InterPro" id="IPR036770">
    <property type="entry name" value="Ankyrin_rpt-contain_sf"/>
</dbReference>
<dbReference type="RefSeq" id="XP_042923499.1">
    <property type="nucleotide sequence ID" value="XM_043062793.1"/>
</dbReference>
<dbReference type="SUPFAM" id="SSF140860">
    <property type="entry name" value="Pseudo ankyrin repeat-like"/>
    <property type="match status" value="1"/>
</dbReference>
<dbReference type="InParanoid" id="A0A2K3DMP7"/>
<protein>
    <submittedName>
        <fullName evidence="1">Uncharacterized protein</fullName>
    </submittedName>
</protein>
<dbReference type="Gene3D" id="1.25.40.20">
    <property type="entry name" value="Ankyrin repeat-containing domain"/>
    <property type="match status" value="1"/>
</dbReference>
<dbReference type="GeneID" id="66053605"/>
<evidence type="ECO:0000313" key="2">
    <source>
        <dbReference type="Proteomes" id="UP000006906"/>
    </source>
</evidence>
<dbReference type="Proteomes" id="UP000006906">
    <property type="component" value="Chromosome 6"/>
</dbReference>
<reference evidence="1 2" key="1">
    <citation type="journal article" date="2007" name="Science">
        <title>The Chlamydomonas genome reveals the evolution of key animal and plant functions.</title>
        <authorList>
            <person name="Merchant S.S."/>
            <person name="Prochnik S.E."/>
            <person name="Vallon O."/>
            <person name="Harris E.H."/>
            <person name="Karpowicz S.J."/>
            <person name="Witman G.B."/>
            <person name="Terry A."/>
            <person name="Salamov A."/>
            <person name="Fritz-Laylin L.K."/>
            <person name="Marechal-Drouard L."/>
            <person name="Marshall W.F."/>
            <person name="Qu L.H."/>
            <person name="Nelson D.R."/>
            <person name="Sanderfoot A.A."/>
            <person name="Spalding M.H."/>
            <person name="Kapitonov V.V."/>
            <person name="Ren Q."/>
            <person name="Ferris P."/>
            <person name="Lindquist E."/>
            <person name="Shapiro H."/>
            <person name="Lucas S.M."/>
            <person name="Grimwood J."/>
            <person name="Schmutz J."/>
            <person name="Cardol P."/>
            <person name="Cerutti H."/>
            <person name="Chanfreau G."/>
            <person name="Chen C.L."/>
            <person name="Cognat V."/>
            <person name="Croft M.T."/>
            <person name="Dent R."/>
            <person name="Dutcher S."/>
            <person name="Fernandez E."/>
            <person name="Fukuzawa H."/>
            <person name="Gonzalez-Ballester D."/>
            <person name="Gonzalez-Halphen D."/>
            <person name="Hallmann A."/>
            <person name="Hanikenne M."/>
            <person name="Hippler M."/>
            <person name="Inwood W."/>
            <person name="Jabbari K."/>
            <person name="Kalanon M."/>
            <person name="Kuras R."/>
            <person name="Lefebvre P.A."/>
            <person name="Lemaire S.D."/>
            <person name="Lobanov A.V."/>
            <person name="Lohr M."/>
            <person name="Manuell A."/>
            <person name="Meier I."/>
            <person name="Mets L."/>
            <person name="Mittag M."/>
            <person name="Mittelmeier T."/>
            <person name="Moroney J.V."/>
            <person name="Moseley J."/>
            <person name="Napoli C."/>
            <person name="Nedelcu A.M."/>
            <person name="Niyogi K."/>
            <person name="Novoselov S.V."/>
            <person name="Paulsen I.T."/>
            <person name="Pazour G."/>
            <person name="Purton S."/>
            <person name="Ral J.P."/>
            <person name="Riano-Pachon D.M."/>
            <person name="Riekhof W."/>
            <person name="Rymarquis L."/>
            <person name="Schroda M."/>
            <person name="Stern D."/>
            <person name="Umen J."/>
            <person name="Willows R."/>
            <person name="Wilson N."/>
            <person name="Zimmer S.L."/>
            <person name="Allmer J."/>
            <person name="Balk J."/>
            <person name="Bisova K."/>
            <person name="Chen C.J."/>
            <person name="Elias M."/>
            <person name="Gendler K."/>
            <person name="Hauser C."/>
            <person name="Lamb M.R."/>
            <person name="Ledford H."/>
            <person name="Long J.C."/>
            <person name="Minagawa J."/>
            <person name="Page M.D."/>
            <person name="Pan J."/>
            <person name="Pootakham W."/>
            <person name="Roje S."/>
            <person name="Rose A."/>
            <person name="Stahlberg E."/>
            <person name="Terauchi A.M."/>
            <person name="Yang P."/>
            <person name="Ball S."/>
            <person name="Bowler C."/>
            <person name="Dieckmann C.L."/>
            <person name="Gladyshev V.N."/>
            <person name="Green P."/>
            <person name="Jorgensen R."/>
            <person name="Mayfield S."/>
            <person name="Mueller-Roeber B."/>
            <person name="Rajamani S."/>
            <person name="Sayre R.T."/>
            <person name="Brokstein P."/>
            <person name="Dubchak I."/>
            <person name="Goodstein D."/>
            <person name="Hornick L."/>
            <person name="Huang Y.W."/>
            <person name="Jhaveri J."/>
            <person name="Luo Y."/>
            <person name="Martinez D."/>
            <person name="Ngau W.C."/>
            <person name="Otillar B."/>
            <person name="Poliakov A."/>
            <person name="Porter A."/>
            <person name="Szajkowski L."/>
            <person name="Werner G."/>
            <person name="Zhou K."/>
            <person name="Grigoriev I.V."/>
            <person name="Rokhsar D.S."/>
            <person name="Grossman A.R."/>
        </authorList>
    </citation>
    <scope>NUCLEOTIDE SEQUENCE [LARGE SCALE GENOMIC DNA]</scope>
    <source>
        <strain evidence="2">CC-503</strain>
    </source>
</reference>
<dbReference type="KEGG" id="cre:CHLRE_06g260900v5"/>
<dbReference type="EMBL" id="CM008967">
    <property type="protein sequence ID" value="PNW81802.1"/>
    <property type="molecule type" value="Genomic_DNA"/>
</dbReference>
<organism evidence="1 2">
    <name type="scientific">Chlamydomonas reinhardtii</name>
    <name type="common">Chlamydomonas smithii</name>
    <dbReference type="NCBI Taxonomy" id="3055"/>
    <lineage>
        <taxon>Eukaryota</taxon>
        <taxon>Viridiplantae</taxon>
        <taxon>Chlorophyta</taxon>
        <taxon>core chlorophytes</taxon>
        <taxon>Chlorophyceae</taxon>
        <taxon>CS clade</taxon>
        <taxon>Chlamydomonadales</taxon>
        <taxon>Chlamydomonadaceae</taxon>
        <taxon>Chlamydomonas</taxon>
    </lineage>
</organism>
<sequence>MGFRSTRSVAAMHAAAAAGRVALLRELLYSSYQEQLSAQQLRGQVLAAGPTVPPPAAALGGGHGFAGPSEDHYEALSEAAAMAAAEAGQLECLRAAVHRASQGVHRAVLLAAARAGHASVVRWLVVHYPPPLLPRGGPTPLAQRRAATALLVAAVESGSLELVVQWLAEEKGARRGLGPDVMAAGRRRCAAAAASWWLGWPHSSLAAMRG</sequence>
<accession>A0A2K3DMP7</accession>
<dbReference type="AlphaFoldDB" id="A0A2K3DMP7"/>
<dbReference type="PANTHER" id="PTHR46586">
    <property type="entry name" value="ANKYRIN REPEAT-CONTAINING PROTEIN"/>
    <property type="match status" value="1"/>
</dbReference>
<dbReference type="Gramene" id="PNW81802">
    <property type="protein sequence ID" value="PNW81802"/>
    <property type="gene ID" value="CHLRE_06g260900v5"/>
</dbReference>
<proteinExistence type="predicted"/>
<dbReference type="PANTHER" id="PTHR46586:SF3">
    <property type="entry name" value="ANKYRIN REPEAT-CONTAINING PROTEIN"/>
    <property type="match status" value="1"/>
</dbReference>
<name>A0A2K3DMP7_CHLRE</name>
<gene>
    <name evidence="1" type="ORF">CHLRE_06g260900v5</name>
</gene>
<dbReference type="InterPro" id="IPR052050">
    <property type="entry name" value="SecEffector_AnkRepeat"/>
</dbReference>
<evidence type="ECO:0000313" key="1">
    <source>
        <dbReference type="EMBL" id="PNW81802.1"/>
    </source>
</evidence>